<proteinExistence type="predicted"/>
<evidence type="ECO:0000313" key="1">
    <source>
        <dbReference type="EMBL" id="KKL13085.1"/>
    </source>
</evidence>
<organism evidence="1">
    <name type="scientific">marine sediment metagenome</name>
    <dbReference type="NCBI Taxonomy" id="412755"/>
    <lineage>
        <taxon>unclassified sequences</taxon>
        <taxon>metagenomes</taxon>
        <taxon>ecological metagenomes</taxon>
    </lineage>
</organism>
<gene>
    <name evidence="1" type="ORF">LCGC14_2529310</name>
</gene>
<comment type="caution">
    <text evidence="1">The sequence shown here is derived from an EMBL/GenBank/DDBJ whole genome shotgun (WGS) entry which is preliminary data.</text>
</comment>
<feature type="non-terminal residue" evidence="1">
    <location>
        <position position="59"/>
    </location>
</feature>
<protein>
    <submittedName>
        <fullName evidence="1">Uncharacterized protein</fullName>
    </submittedName>
</protein>
<dbReference type="AlphaFoldDB" id="A0A0F9AUF5"/>
<dbReference type="EMBL" id="LAZR01041003">
    <property type="protein sequence ID" value="KKL13085.1"/>
    <property type="molecule type" value="Genomic_DNA"/>
</dbReference>
<reference evidence="1" key="1">
    <citation type="journal article" date="2015" name="Nature">
        <title>Complex archaea that bridge the gap between prokaryotes and eukaryotes.</title>
        <authorList>
            <person name="Spang A."/>
            <person name="Saw J.H."/>
            <person name="Jorgensen S.L."/>
            <person name="Zaremba-Niedzwiedzka K."/>
            <person name="Martijn J."/>
            <person name="Lind A.E."/>
            <person name="van Eijk R."/>
            <person name="Schleper C."/>
            <person name="Guy L."/>
            <person name="Ettema T.J."/>
        </authorList>
    </citation>
    <scope>NUCLEOTIDE SEQUENCE</scope>
</reference>
<accession>A0A0F9AUF5</accession>
<sequence>MGIFSKPLKTTTTAVLGPEAYSGQRASLKALAGAAQGGALERLRRAGEEYQGPLVAALS</sequence>
<name>A0A0F9AUF5_9ZZZZ</name>